<dbReference type="PANTHER" id="PTHR33164">
    <property type="entry name" value="TRANSCRIPTIONAL REGULATOR, MARR FAMILY"/>
    <property type="match status" value="1"/>
</dbReference>
<proteinExistence type="predicted"/>
<reference evidence="5 6" key="1">
    <citation type="submission" date="2024-10" db="EMBL/GenBank/DDBJ databases">
        <title>The Natural Products Discovery Center: Release of the First 8490 Sequenced Strains for Exploring Actinobacteria Biosynthetic Diversity.</title>
        <authorList>
            <person name="Kalkreuter E."/>
            <person name="Kautsar S.A."/>
            <person name="Yang D."/>
            <person name="Bader C.D."/>
            <person name="Teijaro C.N."/>
            <person name="Fluegel L."/>
            <person name="Davis C.M."/>
            <person name="Simpson J.R."/>
            <person name="Lauterbach L."/>
            <person name="Steele A.D."/>
            <person name="Gui C."/>
            <person name="Meng S."/>
            <person name="Li G."/>
            <person name="Viehrig K."/>
            <person name="Ye F."/>
            <person name="Su P."/>
            <person name="Kiefer A.F."/>
            <person name="Nichols A."/>
            <person name="Cepeda A.J."/>
            <person name="Yan W."/>
            <person name="Fan B."/>
            <person name="Jiang Y."/>
            <person name="Adhikari A."/>
            <person name="Zheng C.-J."/>
            <person name="Schuster L."/>
            <person name="Cowan T.M."/>
            <person name="Smanski M.J."/>
            <person name="Chevrette M.G."/>
            <person name="De Carvalho L.P.S."/>
            <person name="Shen B."/>
        </authorList>
    </citation>
    <scope>NUCLEOTIDE SEQUENCE [LARGE SCALE GENOMIC DNA]</scope>
    <source>
        <strain evidence="5 6">NPDC004550</strain>
    </source>
</reference>
<dbReference type="EMBL" id="JBIALX010000005">
    <property type="protein sequence ID" value="MFF0454575.1"/>
    <property type="molecule type" value="Genomic_DNA"/>
</dbReference>
<evidence type="ECO:0000313" key="5">
    <source>
        <dbReference type="EMBL" id="MFF0454575.1"/>
    </source>
</evidence>
<sequence length="156" mass="17050">MPMRDATPDYAIGPLLQRAHRHAADAFNSALTPLNIQGRHFGVLMTLQRLGPMNQTRLVEHLGADKSAMVRMIDDLEARGFVERCDDPADRRAVAVTLTESGTKAFDKAETIAKAAADDLLEGFDAAERAQFKRLLGRFVNVAPSDVAPLPGRGRQ</sequence>
<dbReference type="InterPro" id="IPR039422">
    <property type="entry name" value="MarR/SlyA-like"/>
</dbReference>
<dbReference type="PANTHER" id="PTHR33164:SF99">
    <property type="entry name" value="MARR FAMILY REGULATORY PROTEIN"/>
    <property type="match status" value="1"/>
</dbReference>
<dbReference type="Proteomes" id="UP001601521">
    <property type="component" value="Unassembled WGS sequence"/>
</dbReference>
<dbReference type="InterPro" id="IPR000835">
    <property type="entry name" value="HTH_MarR-typ"/>
</dbReference>
<dbReference type="PRINTS" id="PR00598">
    <property type="entry name" value="HTHMARR"/>
</dbReference>
<name>A0ABW6NHG8_9NOCA</name>
<keyword evidence="1" id="KW-0805">Transcription regulation</keyword>
<dbReference type="RefSeq" id="WP_387251449.1">
    <property type="nucleotide sequence ID" value="NZ_JBIALX010000005.1"/>
</dbReference>
<dbReference type="Pfam" id="PF01047">
    <property type="entry name" value="MarR"/>
    <property type="match status" value="1"/>
</dbReference>
<gene>
    <name evidence="5" type="ORF">ACFYTH_14535</name>
</gene>
<accession>A0ABW6NHG8</accession>
<dbReference type="PROSITE" id="PS01117">
    <property type="entry name" value="HTH_MARR_1"/>
    <property type="match status" value="1"/>
</dbReference>
<organism evidence="5 6">
    <name type="scientific">Nocardia africana</name>
    <dbReference type="NCBI Taxonomy" id="134964"/>
    <lineage>
        <taxon>Bacteria</taxon>
        <taxon>Bacillati</taxon>
        <taxon>Actinomycetota</taxon>
        <taxon>Actinomycetes</taxon>
        <taxon>Mycobacteriales</taxon>
        <taxon>Nocardiaceae</taxon>
        <taxon>Nocardia</taxon>
    </lineage>
</organism>
<evidence type="ECO:0000259" key="4">
    <source>
        <dbReference type="PROSITE" id="PS50995"/>
    </source>
</evidence>
<keyword evidence="3" id="KW-0804">Transcription</keyword>
<protein>
    <submittedName>
        <fullName evidence="5">MarR family winged helix-turn-helix transcriptional regulator</fullName>
    </submittedName>
</protein>
<feature type="domain" description="HTH marR-type" evidence="4">
    <location>
        <begin position="9"/>
        <end position="141"/>
    </location>
</feature>
<evidence type="ECO:0000256" key="1">
    <source>
        <dbReference type="ARBA" id="ARBA00023015"/>
    </source>
</evidence>
<dbReference type="Gene3D" id="1.10.10.10">
    <property type="entry name" value="Winged helix-like DNA-binding domain superfamily/Winged helix DNA-binding domain"/>
    <property type="match status" value="1"/>
</dbReference>
<dbReference type="SMART" id="SM00347">
    <property type="entry name" value="HTH_MARR"/>
    <property type="match status" value="1"/>
</dbReference>
<evidence type="ECO:0000256" key="2">
    <source>
        <dbReference type="ARBA" id="ARBA00023125"/>
    </source>
</evidence>
<comment type="caution">
    <text evidence="5">The sequence shown here is derived from an EMBL/GenBank/DDBJ whole genome shotgun (WGS) entry which is preliminary data.</text>
</comment>
<dbReference type="InterPro" id="IPR023187">
    <property type="entry name" value="Tscrpt_reg_MarR-type_CS"/>
</dbReference>
<evidence type="ECO:0000256" key="3">
    <source>
        <dbReference type="ARBA" id="ARBA00023163"/>
    </source>
</evidence>
<dbReference type="InterPro" id="IPR036388">
    <property type="entry name" value="WH-like_DNA-bd_sf"/>
</dbReference>
<dbReference type="PROSITE" id="PS50995">
    <property type="entry name" value="HTH_MARR_2"/>
    <property type="match status" value="1"/>
</dbReference>
<keyword evidence="6" id="KW-1185">Reference proteome</keyword>
<dbReference type="InterPro" id="IPR036390">
    <property type="entry name" value="WH_DNA-bd_sf"/>
</dbReference>
<dbReference type="SUPFAM" id="SSF46785">
    <property type="entry name" value="Winged helix' DNA-binding domain"/>
    <property type="match status" value="1"/>
</dbReference>
<evidence type="ECO:0000313" key="6">
    <source>
        <dbReference type="Proteomes" id="UP001601521"/>
    </source>
</evidence>
<keyword evidence="2" id="KW-0238">DNA-binding</keyword>